<evidence type="ECO:0000313" key="1">
    <source>
        <dbReference type="EMBL" id="RXK58561.1"/>
    </source>
</evidence>
<reference evidence="1 2" key="1">
    <citation type="submission" date="2019-01" db="EMBL/GenBank/DDBJ databases">
        <title>Lacibacter sp. strain TTM-7.</title>
        <authorList>
            <person name="Chen W.-M."/>
        </authorList>
    </citation>
    <scope>NUCLEOTIDE SEQUENCE [LARGE SCALE GENOMIC DNA]</scope>
    <source>
        <strain evidence="1 2">TTM-7</strain>
    </source>
</reference>
<dbReference type="EMBL" id="SDHW01000006">
    <property type="protein sequence ID" value="RXK58561.1"/>
    <property type="molecule type" value="Genomic_DNA"/>
</dbReference>
<accession>A0A4Q1CFC9</accession>
<name>A0A4Q1CFC9_9BACT</name>
<evidence type="ECO:0000313" key="2">
    <source>
        <dbReference type="Proteomes" id="UP000290204"/>
    </source>
</evidence>
<dbReference type="AlphaFoldDB" id="A0A4Q1CFC9"/>
<sequence length="220" mass="25345">MKSVKQKWDDHPQFIIRPRLPQFPGIFDLPADTCIASHAPHEHITEHLHDHLYHMHIRYGFELPNQTLRGIDKLSLHVAMMVKVDHRVDCNPVFVARGKGYEGICLKMAGQDIHWTPDERVGEKATKLFAKTGRKVPKGYYFAGFSTSSMDERSVYEYNREDLLRAIGNGLVADQHFQATWKKPVKKEIEPYDVVIYLGDSVTEYHTFFRLPVVVPIGAF</sequence>
<keyword evidence="2" id="KW-1185">Reference proteome</keyword>
<protein>
    <submittedName>
        <fullName evidence="1">Uncharacterized protein</fullName>
    </submittedName>
</protein>
<gene>
    <name evidence="1" type="ORF">ESA94_18185</name>
</gene>
<organism evidence="1 2">
    <name type="scientific">Lacibacter luteus</name>
    <dbReference type="NCBI Taxonomy" id="2508719"/>
    <lineage>
        <taxon>Bacteria</taxon>
        <taxon>Pseudomonadati</taxon>
        <taxon>Bacteroidota</taxon>
        <taxon>Chitinophagia</taxon>
        <taxon>Chitinophagales</taxon>
        <taxon>Chitinophagaceae</taxon>
        <taxon>Lacibacter</taxon>
    </lineage>
</organism>
<dbReference type="Proteomes" id="UP000290204">
    <property type="component" value="Unassembled WGS sequence"/>
</dbReference>
<comment type="caution">
    <text evidence="1">The sequence shown here is derived from an EMBL/GenBank/DDBJ whole genome shotgun (WGS) entry which is preliminary data.</text>
</comment>
<proteinExistence type="predicted"/>
<dbReference type="OrthoDB" id="9828697at2"/>
<dbReference type="RefSeq" id="WP_129132364.1">
    <property type="nucleotide sequence ID" value="NZ_SDHW01000006.1"/>
</dbReference>